<gene>
    <name evidence="1" type="ORF">SDC9_182115</name>
</gene>
<accession>A0A645H6G9</accession>
<protein>
    <submittedName>
        <fullName evidence="1">Uncharacterized protein</fullName>
    </submittedName>
</protein>
<dbReference type="AlphaFoldDB" id="A0A645H6G9"/>
<name>A0A645H6G9_9ZZZZ</name>
<organism evidence="1">
    <name type="scientific">bioreactor metagenome</name>
    <dbReference type="NCBI Taxonomy" id="1076179"/>
    <lineage>
        <taxon>unclassified sequences</taxon>
        <taxon>metagenomes</taxon>
        <taxon>ecological metagenomes</taxon>
    </lineage>
</organism>
<reference evidence="1" key="1">
    <citation type="submission" date="2019-08" db="EMBL/GenBank/DDBJ databases">
        <authorList>
            <person name="Kucharzyk K."/>
            <person name="Murdoch R.W."/>
            <person name="Higgins S."/>
            <person name="Loffler F."/>
        </authorList>
    </citation>
    <scope>NUCLEOTIDE SEQUENCE</scope>
</reference>
<dbReference type="EMBL" id="VSSQ01087760">
    <property type="protein sequence ID" value="MPN34621.1"/>
    <property type="molecule type" value="Genomic_DNA"/>
</dbReference>
<sequence length="165" mass="19143">MGVFFAHHYMTMPDQVIVLARDHTVYLGNSAPVESRRVIEDVALRATYALLSRRYDVRNERALAFAFTKRGQGQARGYLNDTQEMFENRKVHQEIESATVDFAIVNGQYHALVKGVLLRNGIYFGHPYLHKRDFALAMRLERSKSDTELPFKVAGMRYWEEEQDV</sequence>
<comment type="caution">
    <text evidence="1">The sequence shown here is derived from an EMBL/GenBank/DDBJ whole genome shotgun (WGS) entry which is preliminary data.</text>
</comment>
<proteinExistence type="predicted"/>
<evidence type="ECO:0000313" key="1">
    <source>
        <dbReference type="EMBL" id="MPN34621.1"/>
    </source>
</evidence>